<evidence type="ECO:0000259" key="1">
    <source>
        <dbReference type="Pfam" id="PF14291"/>
    </source>
</evidence>
<keyword evidence="3" id="KW-1185">Reference proteome</keyword>
<organism evidence="2 3">
    <name type="scientific">Hevea brasiliensis</name>
    <name type="common">Para rubber tree</name>
    <name type="synonym">Siphonia brasiliensis</name>
    <dbReference type="NCBI Taxonomy" id="3981"/>
    <lineage>
        <taxon>Eukaryota</taxon>
        <taxon>Viridiplantae</taxon>
        <taxon>Streptophyta</taxon>
        <taxon>Embryophyta</taxon>
        <taxon>Tracheophyta</taxon>
        <taxon>Spermatophyta</taxon>
        <taxon>Magnoliopsida</taxon>
        <taxon>eudicotyledons</taxon>
        <taxon>Gunneridae</taxon>
        <taxon>Pentapetalae</taxon>
        <taxon>rosids</taxon>
        <taxon>fabids</taxon>
        <taxon>Malpighiales</taxon>
        <taxon>Euphorbiaceae</taxon>
        <taxon>Crotonoideae</taxon>
        <taxon>Micrandreae</taxon>
        <taxon>Hevea</taxon>
    </lineage>
</organism>
<comment type="caution">
    <text evidence="2">The sequence shown here is derived from an EMBL/GenBank/DDBJ whole genome shotgun (WGS) entry which is preliminary data.</text>
</comment>
<dbReference type="EMBL" id="JARPOI010000008">
    <property type="protein sequence ID" value="KAJ9175921.1"/>
    <property type="molecule type" value="Genomic_DNA"/>
</dbReference>
<evidence type="ECO:0000313" key="2">
    <source>
        <dbReference type="EMBL" id="KAJ9175921.1"/>
    </source>
</evidence>
<gene>
    <name evidence="2" type="ORF">P3X46_014421</name>
</gene>
<dbReference type="InterPro" id="IPR025398">
    <property type="entry name" value="DUF4371"/>
</dbReference>
<dbReference type="SUPFAM" id="SSF53098">
    <property type="entry name" value="Ribonuclease H-like"/>
    <property type="match status" value="1"/>
</dbReference>
<dbReference type="PANTHER" id="PTHR11697">
    <property type="entry name" value="GENERAL TRANSCRIPTION FACTOR 2-RELATED ZINC FINGER PROTEIN"/>
    <property type="match status" value="1"/>
</dbReference>
<reference evidence="2 3" key="1">
    <citation type="journal article" date="2023" name="Plant Biotechnol. J.">
        <title>Chromosome-level wild Hevea brasiliensis genome provides new tools for genomic-assisted breeding and valuable loci to elevate rubber yield.</title>
        <authorList>
            <person name="Cheng H."/>
            <person name="Song X."/>
            <person name="Hu Y."/>
            <person name="Wu T."/>
            <person name="Yang Q."/>
            <person name="An Z."/>
            <person name="Feng S."/>
            <person name="Deng Z."/>
            <person name="Wu W."/>
            <person name="Zeng X."/>
            <person name="Tu M."/>
            <person name="Wang X."/>
            <person name="Huang H."/>
        </authorList>
    </citation>
    <scope>NUCLEOTIDE SEQUENCE [LARGE SCALE GENOMIC DNA]</scope>
    <source>
        <strain evidence="2">MT/VB/25A 57/8</strain>
    </source>
</reference>
<dbReference type="Pfam" id="PF14291">
    <property type="entry name" value="DUF4371"/>
    <property type="match status" value="1"/>
</dbReference>
<accession>A0ABQ9M6M4</accession>
<dbReference type="Proteomes" id="UP001174677">
    <property type="component" value="Chromosome 8"/>
</dbReference>
<dbReference type="PANTHER" id="PTHR11697:SF230">
    <property type="entry name" value="ZINC FINGER, MYM DOMAIN CONTAINING 1"/>
    <property type="match status" value="1"/>
</dbReference>
<protein>
    <recommendedName>
        <fullName evidence="1">DUF4371 domain-containing protein</fullName>
    </recommendedName>
</protein>
<name>A0ABQ9M6M4_HEVBR</name>
<evidence type="ECO:0000313" key="3">
    <source>
        <dbReference type="Proteomes" id="UP001174677"/>
    </source>
</evidence>
<feature type="domain" description="DUF4371" evidence="1">
    <location>
        <begin position="2"/>
        <end position="160"/>
    </location>
</feature>
<dbReference type="InterPro" id="IPR012337">
    <property type="entry name" value="RNaseH-like_sf"/>
</dbReference>
<dbReference type="InterPro" id="IPR055298">
    <property type="entry name" value="AtLOH3-like"/>
</dbReference>
<proteinExistence type="predicted"/>
<sequence>MQRLAFRGNNEFENSSNQGNFIELLKVLASCNEEINNVVLKNAPDNLKLISPDIQKDIINAVAFKTTKAIITDMRDDLFSILVDEYQNVLVKEQMEVVIRYVNRFGCVIERFIGVLHVRDTSVASLKKAIESLFSSYGLSISSLRGQGYDGASNMRGEFNRLKSFILKENSCAYYIHCFAHQLQLTRVTVTKRHLSVCSLFNTVTRLCNVIGGSCKHRDMLREKQIEKLIEGIAKGEIKTRQGLNQELALERSGDTRWGSHYGMQINLMHLFSSIINVLEYIGENGRITYELSQVLQRRDQDIVNAINLVKVSKCRLQVIRDDGWESLLLEVLEFCGKYDINIIDMEGAYVARGKSRRRSEEITNLHHYHIELFYFVIDMWF</sequence>